<dbReference type="SMART" id="SM00028">
    <property type="entry name" value="TPR"/>
    <property type="match status" value="4"/>
</dbReference>
<keyword evidence="6" id="KW-0418">Kinase</keyword>
<evidence type="ECO:0000313" key="12">
    <source>
        <dbReference type="EMBL" id="MBD2701870.1"/>
    </source>
</evidence>
<keyword evidence="8" id="KW-0902">Two-component regulatory system</keyword>
<organism evidence="12 13">
    <name type="scientific">Spirosoma profusum</name>
    <dbReference type="NCBI Taxonomy" id="2771354"/>
    <lineage>
        <taxon>Bacteria</taxon>
        <taxon>Pseudomonadati</taxon>
        <taxon>Bacteroidota</taxon>
        <taxon>Cytophagia</taxon>
        <taxon>Cytophagales</taxon>
        <taxon>Cytophagaceae</taxon>
        <taxon>Spirosoma</taxon>
    </lineage>
</organism>
<evidence type="ECO:0000256" key="8">
    <source>
        <dbReference type="ARBA" id="ARBA00023012"/>
    </source>
</evidence>
<dbReference type="InterPro" id="IPR011712">
    <property type="entry name" value="Sig_transdc_His_kin_sub3_dim/P"/>
</dbReference>
<evidence type="ECO:0000313" key="13">
    <source>
        <dbReference type="Proteomes" id="UP000598820"/>
    </source>
</evidence>
<dbReference type="Pfam" id="PF07730">
    <property type="entry name" value="HisKA_3"/>
    <property type="match status" value="1"/>
</dbReference>
<dbReference type="RefSeq" id="WP_190887725.1">
    <property type="nucleotide sequence ID" value="NZ_JACWZY010000011.1"/>
</dbReference>
<dbReference type="CDD" id="cd16917">
    <property type="entry name" value="HATPase_UhpB-NarQ-NarX-like"/>
    <property type="match status" value="1"/>
</dbReference>
<dbReference type="SUPFAM" id="SSF48452">
    <property type="entry name" value="TPR-like"/>
    <property type="match status" value="1"/>
</dbReference>
<dbReference type="GO" id="GO:0005524">
    <property type="term" value="F:ATP binding"/>
    <property type="evidence" value="ECO:0007669"/>
    <property type="project" value="UniProtKB-KW"/>
</dbReference>
<evidence type="ECO:0000256" key="2">
    <source>
        <dbReference type="ARBA" id="ARBA00012438"/>
    </source>
</evidence>
<keyword evidence="7" id="KW-0067">ATP-binding</keyword>
<dbReference type="PANTHER" id="PTHR24421:SF10">
    <property type="entry name" value="NITRATE_NITRITE SENSOR PROTEIN NARQ"/>
    <property type="match status" value="1"/>
</dbReference>
<dbReference type="Gene3D" id="3.30.565.10">
    <property type="entry name" value="Histidine kinase-like ATPase, C-terminal domain"/>
    <property type="match status" value="1"/>
</dbReference>
<feature type="transmembrane region" description="Helical" evidence="10">
    <location>
        <begin position="458"/>
        <end position="478"/>
    </location>
</feature>
<dbReference type="GO" id="GO:0000155">
    <property type="term" value="F:phosphorelay sensor kinase activity"/>
    <property type="evidence" value="ECO:0007669"/>
    <property type="project" value="InterPro"/>
</dbReference>
<keyword evidence="10" id="KW-0812">Transmembrane</keyword>
<protein>
    <recommendedName>
        <fullName evidence="2">histidine kinase</fullName>
        <ecNumber evidence="2">2.7.13.3</ecNumber>
    </recommendedName>
</protein>
<feature type="repeat" description="TPR" evidence="9">
    <location>
        <begin position="157"/>
        <end position="190"/>
    </location>
</feature>
<dbReference type="GO" id="GO:0046983">
    <property type="term" value="F:protein dimerization activity"/>
    <property type="evidence" value="ECO:0007669"/>
    <property type="project" value="InterPro"/>
</dbReference>
<dbReference type="InterPro" id="IPR019734">
    <property type="entry name" value="TPR_rpt"/>
</dbReference>
<dbReference type="SUPFAM" id="SSF55874">
    <property type="entry name" value="ATPase domain of HSP90 chaperone/DNA topoisomerase II/histidine kinase"/>
    <property type="match status" value="1"/>
</dbReference>
<gene>
    <name evidence="12" type="ORF">IC229_14565</name>
</gene>
<evidence type="ECO:0000256" key="4">
    <source>
        <dbReference type="ARBA" id="ARBA00022679"/>
    </source>
</evidence>
<comment type="catalytic activity">
    <reaction evidence="1">
        <text>ATP + protein L-histidine = ADP + protein N-phospho-L-histidine.</text>
        <dbReference type="EC" id="2.7.13.3"/>
    </reaction>
</comment>
<dbReference type="InterPro" id="IPR036890">
    <property type="entry name" value="HATPase_C_sf"/>
</dbReference>
<evidence type="ECO:0000256" key="9">
    <source>
        <dbReference type="PROSITE-ProRule" id="PRU00339"/>
    </source>
</evidence>
<keyword evidence="13" id="KW-1185">Reference proteome</keyword>
<dbReference type="EC" id="2.7.13.3" evidence="2"/>
<reference evidence="12" key="1">
    <citation type="submission" date="2020-09" db="EMBL/GenBank/DDBJ databases">
        <authorList>
            <person name="Kim M.K."/>
        </authorList>
    </citation>
    <scope>NUCLEOTIDE SEQUENCE</scope>
    <source>
        <strain evidence="12">BT702</strain>
    </source>
</reference>
<dbReference type="PANTHER" id="PTHR24421">
    <property type="entry name" value="NITRATE/NITRITE SENSOR PROTEIN NARX-RELATED"/>
    <property type="match status" value="1"/>
</dbReference>
<evidence type="ECO:0000256" key="5">
    <source>
        <dbReference type="ARBA" id="ARBA00022741"/>
    </source>
</evidence>
<proteinExistence type="predicted"/>
<evidence type="ECO:0000256" key="6">
    <source>
        <dbReference type="ARBA" id="ARBA00022777"/>
    </source>
</evidence>
<evidence type="ECO:0000256" key="7">
    <source>
        <dbReference type="ARBA" id="ARBA00022840"/>
    </source>
</evidence>
<dbReference type="Gene3D" id="1.20.5.1930">
    <property type="match status" value="1"/>
</dbReference>
<dbReference type="Pfam" id="PF13424">
    <property type="entry name" value="TPR_12"/>
    <property type="match status" value="1"/>
</dbReference>
<dbReference type="GO" id="GO:0016020">
    <property type="term" value="C:membrane"/>
    <property type="evidence" value="ECO:0007669"/>
    <property type="project" value="InterPro"/>
</dbReference>
<dbReference type="EMBL" id="JACWZY010000011">
    <property type="protein sequence ID" value="MBD2701870.1"/>
    <property type="molecule type" value="Genomic_DNA"/>
</dbReference>
<keyword evidence="10" id="KW-1133">Transmembrane helix</keyword>
<dbReference type="InterPro" id="IPR011990">
    <property type="entry name" value="TPR-like_helical_dom_sf"/>
</dbReference>
<evidence type="ECO:0000256" key="3">
    <source>
        <dbReference type="ARBA" id="ARBA00022553"/>
    </source>
</evidence>
<evidence type="ECO:0000256" key="1">
    <source>
        <dbReference type="ARBA" id="ARBA00000085"/>
    </source>
</evidence>
<evidence type="ECO:0000259" key="11">
    <source>
        <dbReference type="Pfam" id="PF07730"/>
    </source>
</evidence>
<accession>A0A926Y3G7</accession>
<feature type="domain" description="Signal transduction histidine kinase subgroup 3 dimerisation and phosphoacceptor" evidence="11">
    <location>
        <begin position="511"/>
        <end position="575"/>
    </location>
</feature>
<keyword evidence="5" id="KW-0547">Nucleotide-binding</keyword>
<comment type="caution">
    <text evidence="12">The sequence shown here is derived from an EMBL/GenBank/DDBJ whole genome shotgun (WGS) entry which is preliminary data.</text>
</comment>
<keyword evidence="10" id="KW-0472">Membrane</keyword>
<name>A0A926Y3G7_9BACT</name>
<dbReference type="Proteomes" id="UP000598820">
    <property type="component" value="Unassembled WGS sequence"/>
</dbReference>
<dbReference type="InterPro" id="IPR050482">
    <property type="entry name" value="Sensor_HK_TwoCompSys"/>
</dbReference>
<keyword evidence="9" id="KW-0802">TPR repeat</keyword>
<dbReference type="AlphaFoldDB" id="A0A926Y3G7"/>
<dbReference type="PROSITE" id="PS50005">
    <property type="entry name" value="TPR"/>
    <property type="match status" value="1"/>
</dbReference>
<sequence>MRFFLFFLLLILIGYAFPVEAQISSLPVLSSDRRTDNEYMDSIARIVKQRYQFLIKLPQTLRNDTLRLATLNYLGMHYRRWGNRLDSTLYFTNQLIQKAHLSNNVLYELMGRLLVLEYNKTVLERQTPEALRANLEILDALNKASQDGNQRYNSIRYTVYSNLGDLYTTSRDYQNALHYFNSIRTLLKQGLTPNRNSFLIDVEQHLGALYQQQDNFKDSEEHYKQAELLLVQSPSQAEHAYVYDDLGELYLKFNRYEQAIIYSIKADLIWSKIRPKNGSRSWGILAKAYAEVGKDELALEYAQKVLQLPRAINSIREQAYFALHRIYERRNDWKSSTIYFKKYIATRDSIIREQRINELIAIQKQAEFDRINLQNTQTQQLQAQRILTIQKQAELDRLRANINADQLTRKARFSEQRRQFESERSKKALIIQKIAQQKLQQEFDNRVLLEENRAQRNWILFSTISSVLLFGVVLLLLYSASLRKQKTKIDLRFVNEQRETNAKIIRAQEEERQRIAADLHDDLGGTLATLRRRLTDLRQYFRDPHSIHEFDNLQPLLHKSSADLRRIAHNLMPPEFERIGLHYALEQLVNSQPLQPIRFSFFISGRERKLPLDIELNAYRIISEFIQNINKHSQAKRASIQLIYQDDRLTITTEDDGIGNRALDNKSIGIGLKTSNLRAEYIGATLWRDISEAGTFAFLDIPYPKSVYAGQSNSFD</sequence>
<dbReference type="Gene3D" id="1.25.40.10">
    <property type="entry name" value="Tetratricopeptide repeat domain"/>
    <property type="match status" value="2"/>
</dbReference>
<evidence type="ECO:0000256" key="10">
    <source>
        <dbReference type="SAM" id="Phobius"/>
    </source>
</evidence>
<keyword evidence="4" id="KW-0808">Transferase</keyword>
<keyword evidence="3" id="KW-0597">Phosphoprotein</keyword>